<feature type="binding site" evidence="2">
    <location>
        <begin position="14"/>
        <end position="17"/>
    </location>
    <ligand>
        <name>substrate</name>
    </ligand>
</feature>
<dbReference type="InterPro" id="IPR036424">
    <property type="entry name" value="UPP_synth-like_sf"/>
</dbReference>
<dbReference type="Gene3D" id="3.40.1180.10">
    <property type="entry name" value="Decaprenyl diphosphate synthase-like"/>
    <property type="match status" value="1"/>
</dbReference>
<dbReference type="AlphaFoldDB" id="A0A1G2DZ40"/>
<comment type="cofactor">
    <cofactor evidence="2">
        <name>Mg(2+)</name>
        <dbReference type="ChEBI" id="CHEBI:18420"/>
    </cofactor>
    <text evidence="2">Binds 2 magnesium ions per subunit.</text>
</comment>
<evidence type="ECO:0000313" key="5">
    <source>
        <dbReference type="Proteomes" id="UP000176755"/>
    </source>
</evidence>
<keyword evidence="2" id="KW-0479">Metal-binding</keyword>
<dbReference type="EMBL" id="MHLY01000006">
    <property type="protein sequence ID" value="OGZ18874.1"/>
    <property type="molecule type" value="Genomic_DNA"/>
</dbReference>
<keyword evidence="3" id="KW-0175">Coiled coil</keyword>
<accession>A0A1G2DZ40</accession>
<keyword evidence="1 2" id="KW-0808">Transferase</keyword>
<reference evidence="4 5" key="1">
    <citation type="journal article" date="2016" name="Nat. Commun.">
        <title>Thousands of microbial genomes shed light on interconnected biogeochemical processes in an aquifer system.</title>
        <authorList>
            <person name="Anantharaman K."/>
            <person name="Brown C.T."/>
            <person name="Hug L.A."/>
            <person name="Sharon I."/>
            <person name="Castelle C.J."/>
            <person name="Probst A.J."/>
            <person name="Thomas B.C."/>
            <person name="Singh A."/>
            <person name="Wilkins M.J."/>
            <person name="Karaoz U."/>
            <person name="Brodie E.L."/>
            <person name="Williams K.H."/>
            <person name="Hubbard S.S."/>
            <person name="Banfield J.F."/>
        </authorList>
    </citation>
    <scope>NUCLEOTIDE SEQUENCE [LARGE SCALE GENOMIC DNA]</scope>
</reference>
<dbReference type="STRING" id="1801663.A2175_02480"/>
<feature type="binding site" evidence="2">
    <location>
        <position position="177"/>
    </location>
    <ligand>
        <name>substrate</name>
    </ligand>
</feature>
<evidence type="ECO:0000313" key="4">
    <source>
        <dbReference type="EMBL" id="OGZ18874.1"/>
    </source>
</evidence>
<evidence type="ECO:0000256" key="1">
    <source>
        <dbReference type="ARBA" id="ARBA00022679"/>
    </source>
</evidence>
<evidence type="ECO:0000256" key="3">
    <source>
        <dbReference type="SAM" id="Coils"/>
    </source>
</evidence>
<protein>
    <recommendedName>
        <fullName evidence="2">Isoprenyl transferase</fullName>
        <ecNumber evidence="2">2.5.1.-</ecNumber>
    </recommendedName>
</protein>
<dbReference type="NCBIfam" id="TIGR00055">
    <property type="entry name" value="uppS"/>
    <property type="match status" value="1"/>
</dbReference>
<dbReference type="HAMAP" id="MF_01139">
    <property type="entry name" value="ISPT"/>
    <property type="match status" value="1"/>
</dbReference>
<proteinExistence type="inferred from homology"/>
<dbReference type="PANTHER" id="PTHR10291">
    <property type="entry name" value="DEHYDRODOLICHYL DIPHOSPHATE SYNTHASE FAMILY MEMBER"/>
    <property type="match status" value="1"/>
</dbReference>
<dbReference type="EC" id="2.5.1.-" evidence="2"/>
<dbReference type="FunFam" id="3.40.1180.10:FF:000001">
    <property type="entry name" value="(2E,6E)-farnesyl-diphosphate-specific ditrans,polycis-undecaprenyl-diphosphate synthase"/>
    <property type="match status" value="1"/>
</dbReference>
<dbReference type="Proteomes" id="UP000176755">
    <property type="component" value="Unassembled WGS sequence"/>
</dbReference>
<feature type="binding site" evidence="2">
    <location>
        <position position="18"/>
    </location>
    <ligand>
        <name>substrate</name>
    </ligand>
</feature>
<feature type="binding site" evidence="2">
    <location>
        <position position="64"/>
    </location>
    <ligand>
        <name>substrate</name>
    </ligand>
</feature>
<feature type="active site" evidence="2">
    <location>
        <position position="13"/>
    </location>
</feature>
<feature type="binding site" evidence="2">
    <location>
        <position position="13"/>
    </location>
    <ligand>
        <name>Mg(2+)</name>
        <dbReference type="ChEBI" id="CHEBI:18420"/>
    </ligand>
</feature>
<evidence type="ECO:0000256" key="2">
    <source>
        <dbReference type="HAMAP-Rule" id="MF_01139"/>
    </source>
</evidence>
<dbReference type="GO" id="GO:0045547">
    <property type="term" value="F:ditrans,polycis-polyprenyl diphosphate synthase [(2E,6E)-farnesyl diphosphate specific] activity"/>
    <property type="evidence" value="ECO:0007669"/>
    <property type="project" value="TreeGrafter"/>
</dbReference>
<comment type="caution">
    <text evidence="2">Lacks conserved residue(s) required for the propagation of feature annotation.</text>
</comment>
<organism evidence="4 5">
    <name type="scientific">Candidatus Nealsonbacteria bacterium RBG_13_42_11</name>
    <dbReference type="NCBI Taxonomy" id="1801663"/>
    <lineage>
        <taxon>Bacteria</taxon>
        <taxon>Candidatus Nealsoniibacteriota</taxon>
    </lineage>
</organism>
<dbReference type="PANTHER" id="PTHR10291:SF0">
    <property type="entry name" value="DEHYDRODOLICHYL DIPHOSPHATE SYNTHASE 2"/>
    <property type="match status" value="1"/>
</dbReference>
<dbReference type="GO" id="GO:0000287">
    <property type="term" value="F:magnesium ion binding"/>
    <property type="evidence" value="ECO:0007669"/>
    <property type="project" value="UniProtKB-UniRule"/>
</dbReference>
<keyword evidence="2" id="KW-0460">Magnesium</keyword>
<comment type="caution">
    <text evidence="4">The sequence shown here is derived from an EMBL/GenBank/DDBJ whole genome shotgun (WGS) entry which is preliminary data.</text>
</comment>
<gene>
    <name evidence="4" type="ORF">A2175_02480</name>
</gene>
<feature type="binding site" evidence="2">
    <location>
        <position position="62"/>
    </location>
    <ligand>
        <name>substrate</name>
    </ligand>
</feature>
<dbReference type="InterPro" id="IPR001441">
    <property type="entry name" value="UPP_synth-like"/>
</dbReference>
<feature type="binding site" evidence="2">
    <location>
        <begin position="183"/>
        <end position="185"/>
    </location>
    <ligand>
        <name>substrate</name>
    </ligand>
</feature>
<dbReference type="GO" id="GO:0016094">
    <property type="term" value="P:polyprenol biosynthetic process"/>
    <property type="evidence" value="ECO:0007669"/>
    <property type="project" value="TreeGrafter"/>
</dbReference>
<dbReference type="SUPFAM" id="SSF64005">
    <property type="entry name" value="Undecaprenyl diphosphate synthase"/>
    <property type="match status" value="1"/>
</dbReference>
<dbReference type="Pfam" id="PF01255">
    <property type="entry name" value="Prenyltransf"/>
    <property type="match status" value="1"/>
</dbReference>
<feature type="binding site" evidence="2">
    <location>
        <position position="30"/>
    </location>
    <ligand>
        <name>substrate</name>
    </ligand>
</feature>
<feature type="active site" description="Proton acceptor" evidence="2">
    <location>
        <position position="61"/>
    </location>
</feature>
<feature type="binding site" evidence="2">
    <location>
        <begin position="58"/>
        <end position="60"/>
    </location>
    <ligand>
        <name>substrate</name>
    </ligand>
</feature>
<feature type="binding site" evidence="2">
    <location>
        <position position="196"/>
    </location>
    <ligand>
        <name>Mg(2+)</name>
        <dbReference type="ChEBI" id="CHEBI:18420"/>
    </ligand>
</feature>
<comment type="function">
    <text evidence="2">Catalyzes the condensation of isopentenyl diphosphate (IPP) with allylic pyrophosphates generating different type of terpenoids.</text>
</comment>
<comment type="subunit">
    <text evidence="2">Homodimer.</text>
</comment>
<dbReference type="CDD" id="cd00475">
    <property type="entry name" value="Cis_IPPS"/>
    <property type="match status" value="1"/>
</dbReference>
<name>A0A1G2DZ40_9BACT</name>
<comment type="similarity">
    <text evidence="2">Belongs to the UPP synthase family.</text>
</comment>
<feature type="coiled-coil region" evidence="3">
    <location>
        <begin position="73"/>
        <end position="130"/>
    </location>
</feature>
<sequence>MQKIPNHLGVIVDGNRRWAKERHLPTFMGHRQGLDRAKELIDWCRKRGIKILTLFVFSTENWKRSKSEVNFLMKLLQEALNDFKRNIKKINKEGIKIKIIGQKERLPQSLRKTIEEVERLTEKNNKMIVNFALSYGGRTEIIEAIKQIIKKKISPEKITEDTMKKNLWTSDVDLIIRTGQEQRISNFLIWQAAYSELYFSRKYWPDFTEKDLDQALKDFSRRQRKFGK</sequence>